<dbReference type="EMBL" id="JACJFM010000004">
    <property type="protein sequence ID" value="MBB1485879.1"/>
    <property type="molecule type" value="Genomic_DNA"/>
</dbReference>
<sequence length="332" mass="38304">MNTHVLTEQALSGSKKRSVYLLVLPGVHLMDLAAPAQILGHLWLENHLQLHYISTDTRIQSHQGLAFSELEPLPEQVNEDSWLFLIGTFRAVLHLEQPYYLQARDWLARVADQFELIGGICSGSLLAAYAGLLKGRACTSHHELLDELKRLAPDARVQEDCIFVRDDKFWTSAGITTGIDLCLQLTADCYGHDLATRIARDMVVFQRRSGQEPQLSFWLQHRNHIHSRIHRVQDAVMARPGHSWRIAELADIVHISDRQLRRLFKEATGYSLQDWIQLARLELSRQLLLQTRFPVEEVASRCGFESERSLRRLWQRWQGISPGQFRMQNFQE</sequence>
<dbReference type="Gene3D" id="1.10.10.60">
    <property type="entry name" value="Homeodomain-like"/>
    <property type="match status" value="1"/>
</dbReference>
<keyword evidence="5" id="KW-1185">Reference proteome</keyword>
<comment type="caution">
    <text evidence="4">The sequence shown here is derived from an EMBL/GenBank/DDBJ whole genome shotgun (WGS) entry which is preliminary data.</text>
</comment>
<name>A0A839IN01_9GAMM</name>
<evidence type="ECO:0000313" key="5">
    <source>
        <dbReference type="Proteomes" id="UP000565262"/>
    </source>
</evidence>
<keyword evidence="1" id="KW-0805">Transcription regulation</keyword>
<keyword evidence="2" id="KW-0804">Transcription</keyword>
<dbReference type="InterPro" id="IPR009057">
    <property type="entry name" value="Homeodomain-like_sf"/>
</dbReference>
<dbReference type="CDD" id="cd03137">
    <property type="entry name" value="GATase1_AraC_1"/>
    <property type="match status" value="1"/>
</dbReference>
<dbReference type="InterPro" id="IPR002818">
    <property type="entry name" value="DJ-1/PfpI"/>
</dbReference>
<evidence type="ECO:0000256" key="1">
    <source>
        <dbReference type="ARBA" id="ARBA00023015"/>
    </source>
</evidence>
<dbReference type="InterPro" id="IPR018060">
    <property type="entry name" value="HTH_AraC"/>
</dbReference>
<proteinExistence type="predicted"/>
<dbReference type="Pfam" id="PF12833">
    <property type="entry name" value="HTH_18"/>
    <property type="match status" value="1"/>
</dbReference>
<dbReference type="Pfam" id="PF01965">
    <property type="entry name" value="DJ-1_PfpI"/>
    <property type="match status" value="1"/>
</dbReference>
<gene>
    <name evidence="4" type="ORF">H4O21_04535</name>
</gene>
<protein>
    <submittedName>
        <fullName evidence="4">Helix-turn-helix domain-containing protein</fullName>
    </submittedName>
</protein>
<accession>A0A839IN01</accession>
<reference evidence="4 5" key="1">
    <citation type="submission" date="2020-08" db="EMBL/GenBank/DDBJ databases">
        <title>Oceanospirillum sp. nov. isolated from marine sediment.</title>
        <authorList>
            <person name="Ji X."/>
        </authorList>
    </citation>
    <scope>NUCLEOTIDE SEQUENCE [LARGE SCALE GENOMIC DNA]</scope>
    <source>
        <strain evidence="4 5">D5</strain>
    </source>
</reference>
<dbReference type="Proteomes" id="UP000565262">
    <property type="component" value="Unassembled WGS sequence"/>
</dbReference>
<evidence type="ECO:0000256" key="2">
    <source>
        <dbReference type="ARBA" id="ARBA00023163"/>
    </source>
</evidence>
<dbReference type="GO" id="GO:0043565">
    <property type="term" value="F:sequence-specific DNA binding"/>
    <property type="evidence" value="ECO:0007669"/>
    <property type="project" value="InterPro"/>
</dbReference>
<dbReference type="InterPro" id="IPR052158">
    <property type="entry name" value="INH-QAR"/>
</dbReference>
<dbReference type="Gene3D" id="3.40.50.880">
    <property type="match status" value="1"/>
</dbReference>
<dbReference type="RefSeq" id="WP_182807667.1">
    <property type="nucleotide sequence ID" value="NZ_JACJFM010000004.1"/>
</dbReference>
<dbReference type="PANTHER" id="PTHR43130:SF3">
    <property type="entry name" value="HTH-TYPE TRANSCRIPTIONAL REGULATOR RV1931C"/>
    <property type="match status" value="1"/>
</dbReference>
<dbReference type="InterPro" id="IPR029062">
    <property type="entry name" value="Class_I_gatase-like"/>
</dbReference>
<feature type="domain" description="HTH araC/xylS-type" evidence="3">
    <location>
        <begin position="230"/>
        <end position="328"/>
    </location>
</feature>
<evidence type="ECO:0000313" key="4">
    <source>
        <dbReference type="EMBL" id="MBB1485879.1"/>
    </source>
</evidence>
<organism evidence="4 5">
    <name type="scientific">Oceanospirillum sediminis</name>
    <dbReference type="NCBI Taxonomy" id="2760088"/>
    <lineage>
        <taxon>Bacteria</taxon>
        <taxon>Pseudomonadati</taxon>
        <taxon>Pseudomonadota</taxon>
        <taxon>Gammaproteobacteria</taxon>
        <taxon>Oceanospirillales</taxon>
        <taxon>Oceanospirillaceae</taxon>
        <taxon>Oceanospirillum</taxon>
    </lineage>
</organism>
<dbReference type="SMART" id="SM00342">
    <property type="entry name" value="HTH_ARAC"/>
    <property type="match status" value="1"/>
</dbReference>
<dbReference type="SUPFAM" id="SSF52317">
    <property type="entry name" value="Class I glutamine amidotransferase-like"/>
    <property type="match status" value="1"/>
</dbReference>
<dbReference type="GO" id="GO:0003700">
    <property type="term" value="F:DNA-binding transcription factor activity"/>
    <property type="evidence" value="ECO:0007669"/>
    <property type="project" value="InterPro"/>
</dbReference>
<dbReference type="PROSITE" id="PS01124">
    <property type="entry name" value="HTH_ARAC_FAMILY_2"/>
    <property type="match status" value="1"/>
</dbReference>
<dbReference type="PANTHER" id="PTHR43130">
    <property type="entry name" value="ARAC-FAMILY TRANSCRIPTIONAL REGULATOR"/>
    <property type="match status" value="1"/>
</dbReference>
<evidence type="ECO:0000259" key="3">
    <source>
        <dbReference type="PROSITE" id="PS01124"/>
    </source>
</evidence>
<dbReference type="AlphaFoldDB" id="A0A839IN01"/>
<dbReference type="SUPFAM" id="SSF46689">
    <property type="entry name" value="Homeodomain-like"/>
    <property type="match status" value="2"/>
</dbReference>